<feature type="domain" description="Radical SAM core" evidence="5">
    <location>
        <begin position="36"/>
        <end position="202"/>
    </location>
</feature>
<keyword evidence="2" id="KW-0408">Iron</keyword>
<dbReference type="Proteomes" id="UP000509448">
    <property type="component" value="Chromosome"/>
</dbReference>
<proteinExistence type="predicted"/>
<dbReference type="GO" id="GO:0051536">
    <property type="term" value="F:iron-sulfur cluster binding"/>
    <property type="evidence" value="ECO:0007669"/>
    <property type="project" value="UniProtKB-KW"/>
</dbReference>
<feature type="compositionally biased region" description="Basic and acidic residues" evidence="4">
    <location>
        <begin position="320"/>
        <end position="329"/>
    </location>
</feature>
<dbReference type="GO" id="GO:0003824">
    <property type="term" value="F:catalytic activity"/>
    <property type="evidence" value="ECO:0007669"/>
    <property type="project" value="InterPro"/>
</dbReference>
<dbReference type="RefSeq" id="WP_174448175.1">
    <property type="nucleotide sequence ID" value="NZ_AP018732.1"/>
</dbReference>
<dbReference type="InterPro" id="IPR007197">
    <property type="entry name" value="rSAM"/>
</dbReference>
<sequence>MWSWWSRRTVEVRPRRARSVLHEYYDVEDQRRGLTVNPYVGCSHRCLYCYATFEWTKDFHDAVEAKVNAPEVLSSELARWRSRIVEPIFLSTATDPYQPVEGSLRLTRRVVEVLQSRGIPYYIFTKSATILRDLDLHSKYRDKCAIVWSLTTVDEELKKALEPGASSARGVLIAMKRFADAGVRVGVNVDPVLPGLNDGPADISRLLTASREAGASFAYNGVLRLRDDIWQRVRKFLESRGREDAIGRMEKLYFEEGRRLGPYRVPPRIYYDSISSLVREKSESLGMRYGIPVGEGEAVAPVERWREVPLSCYMSDADGGEARVERGERAPSAPRPRTSRRA</sequence>
<evidence type="ECO:0000313" key="7">
    <source>
        <dbReference type="Proteomes" id="UP000509448"/>
    </source>
</evidence>
<evidence type="ECO:0000256" key="3">
    <source>
        <dbReference type="ARBA" id="ARBA00023014"/>
    </source>
</evidence>
<dbReference type="PANTHER" id="PTHR43432">
    <property type="entry name" value="SLR0285 PROTEIN"/>
    <property type="match status" value="1"/>
</dbReference>
<dbReference type="AlphaFoldDB" id="A0A4P2VEL1"/>
<evidence type="ECO:0000313" key="6">
    <source>
        <dbReference type="EMBL" id="BBE41883.1"/>
    </source>
</evidence>
<feature type="region of interest" description="Disordered" evidence="4">
    <location>
        <begin position="319"/>
        <end position="342"/>
    </location>
</feature>
<dbReference type="GO" id="GO:0046872">
    <property type="term" value="F:metal ion binding"/>
    <property type="evidence" value="ECO:0007669"/>
    <property type="project" value="UniProtKB-KW"/>
</dbReference>
<evidence type="ECO:0000259" key="5">
    <source>
        <dbReference type="Pfam" id="PF04055"/>
    </source>
</evidence>
<dbReference type="CDD" id="cd01335">
    <property type="entry name" value="Radical_SAM"/>
    <property type="match status" value="1"/>
</dbReference>
<dbReference type="EMBL" id="AP018732">
    <property type="protein sequence ID" value="BBE41883.1"/>
    <property type="molecule type" value="Genomic_DNA"/>
</dbReference>
<protein>
    <submittedName>
        <fullName evidence="6">Radical SAM superfamily protein</fullName>
    </submittedName>
</protein>
<dbReference type="GeneID" id="55584312"/>
<organism evidence="6 7">
    <name type="scientific">Conexivisphaera calida</name>
    <dbReference type="NCBI Taxonomy" id="1874277"/>
    <lineage>
        <taxon>Archaea</taxon>
        <taxon>Nitrososphaerota</taxon>
        <taxon>Conexivisphaeria</taxon>
        <taxon>Conexivisphaerales</taxon>
        <taxon>Conexivisphaeraceae</taxon>
        <taxon>Conexivisphaera</taxon>
    </lineage>
</organism>
<evidence type="ECO:0000256" key="4">
    <source>
        <dbReference type="SAM" id="MobiDB-lite"/>
    </source>
</evidence>
<evidence type="ECO:0000256" key="2">
    <source>
        <dbReference type="ARBA" id="ARBA00023004"/>
    </source>
</evidence>
<keyword evidence="1" id="KW-0479">Metal-binding</keyword>
<dbReference type="InterPro" id="IPR040086">
    <property type="entry name" value="MJ0683-like"/>
</dbReference>
<evidence type="ECO:0000256" key="1">
    <source>
        <dbReference type="ARBA" id="ARBA00022723"/>
    </source>
</evidence>
<reference evidence="6 7" key="1">
    <citation type="journal article" date="2019" name="ISME J.">
        <title>Isolation and characterization of a thermophilic sulfur- and iron-reducing thaumarchaeote from a terrestrial acidic hot spring.</title>
        <authorList>
            <person name="Kato S."/>
            <person name="Itoh T."/>
            <person name="Yuki M."/>
            <person name="Nagamori M."/>
            <person name="Ohnishi M."/>
            <person name="Uematsu K."/>
            <person name="Suzuki K."/>
            <person name="Takashina T."/>
            <person name="Ohkuma M."/>
        </authorList>
    </citation>
    <scope>NUCLEOTIDE SEQUENCE [LARGE SCALE GENOMIC DNA]</scope>
    <source>
        <strain evidence="6 7">NAS-02</strain>
    </source>
</reference>
<dbReference type="Pfam" id="PF04055">
    <property type="entry name" value="Radical_SAM"/>
    <property type="match status" value="1"/>
</dbReference>
<dbReference type="KEGG" id="ccai:NAS2_0494"/>
<dbReference type="SFLD" id="SFLDG01084">
    <property type="entry name" value="Uncharacterised_Radical_SAM_Su"/>
    <property type="match status" value="1"/>
</dbReference>
<gene>
    <name evidence="6" type="ORF">NAS2_0494</name>
</gene>
<keyword evidence="3" id="KW-0411">Iron-sulfur</keyword>
<dbReference type="PANTHER" id="PTHR43432:SF3">
    <property type="entry name" value="SLR0285 PROTEIN"/>
    <property type="match status" value="1"/>
</dbReference>
<keyword evidence="7" id="KW-1185">Reference proteome</keyword>
<dbReference type="SFLD" id="SFLDS00029">
    <property type="entry name" value="Radical_SAM"/>
    <property type="match status" value="1"/>
</dbReference>
<name>A0A4P2VEL1_9ARCH</name>
<dbReference type="InterPro" id="IPR058240">
    <property type="entry name" value="rSAM_sf"/>
</dbReference>
<dbReference type="SUPFAM" id="SSF102114">
    <property type="entry name" value="Radical SAM enzymes"/>
    <property type="match status" value="1"/>
</dbReference>
<dbReference type="Gene3D" id="3.80.30.30">
    <property type="match status" value="1"/>
</dbReference>
<accession>A0A4P2VEL1</accession>
<dbReference type="OrthoDB" id="15538at2157"/>